<evidence type="ECO:0000313" key="2">
    <source>
        <dbReference type="EMBL" id="KDO74087.1"/>
    </source>
</evidence>
<proteinExistence type="predicted"/>
<dbReference type="AlphaFoldDB" id="A0A067GF63"/>
<keyword evidence="1" id="KW-1133">Transmembrane helix</keyword>
<sequence length="161" mass="18551">MCAVLVTSFIMRVAYSEVFSDHSFYVYYSIIACSSFLILLNLQGHFFRQKASEADRKSAEKLVKTRNNEVMTLDWHSIEPKEVVCLLRVHLTSLSGIPTIKHLRIVVGTSDEDSKKEAQKRMIKKLLKKESIEWTEDGNGQAILIQVDVIDPKRLSFFRKK</sequence>
<dbReference type="STRING" id="2711.A0A067GF63"/>
<accession>A0A067GF63</accession>
<evidence type="ECO:0000313" key="3">
    <source>
        <dbReference type="Proteomes" id="UP000027120"/>
    </source>
</evidence>
<keyword evidence="3" id="KW-1185">Reference proteome</keyword>
<keyword evidence="1" id="KW-0472">Membrane</keyword>
<dbReference type="SMR" id="A0A067GF63"/>
<dbReference type="PANTHER" id="PTHR47872">
    <property type="entry name" value="NUCLEAR RNA EXPORT FACTOR SDE5-RELATED"/>
    <property type="match status" value="1"/>
</dbReference>
<organism evidence="2 3">
    <name type="scientific">Citrus sinensis</name>
    <name type="common">Sweet orange</name>
    <name type="synonym">Citrus aurantium var. sinensis</name>
    <dbReference type="NCBI Taxonomy" id="2711"/>
    <lineage>
        <taxon>Eukaryota</taxon>
        <taxon>Viridiplantae</taxon>
        <taxon>Streptophyta</taxon>
        <taxon>Embryophyta</taxon>
        <taxon>Tracheophyta</taxon>
        <taxon>Spermatophyta</taxon>
        <taxon>Magnoliopsida</taxon>
        <taxon>eudicotyledons</taxon>
        <taxon>Gunneridae</taxon>
        <taxon>Pentapetalae</taxon>
        <taxon>rosids</taxon>
        <taxon>malvids</taxon>
        <taxon>Sapindales</taxon>
        <taxon>Rutaceae</taxon>
        <taxon>Aurantioideae</taxon>
        <taxon>Citrus</taxon>
    </lineage>
</organism>
<protein>
    <submittedName>
        <fullName evidence="2">Uncharacterized protein</fullName>
    </submittedName>
</protein>
<dbReference type="InterPro" id="IPR036063">
    <property type="entry name" value="Smr_dom_sf"/>
</dbReference>
<dbReference type="PaxDb" id="2711-XP_006464733.1"/>
<dbReference type="Gene3D" id="3.30.1370.110">
    <property type="match status" value="1"/>
</dbReference>
<gene>
    <name evidence="2" type="ORF">CISIN_1g040282mg</name>
</gene>
<name>A0A067GF63_CITSI</name>
<dbReference type="EMBL" id="KK784884">
    <property type="protein sequence ID" value="KDO74087.1"/>
    <property type="molecule type" value="Genomic_DNA"/>
</dbReference>
<dbReference type="Proteomes" id="UP000027120">
    <property type="component" value="Unassembled WGS sequence"/>
</dbReference>
<keyword evidence="1" id="KW-0812">Transmembrane</keyword>
<evidence type="ECO:0000256" key="1">
    <source>
        <dbReference type="SAM" id="Phobius"/>
    </source>
</evidence>
<dbReference type="PANTHER" id="PTHR47872:SF1">
    <property type="entry name" value="NUCLEAR RNA EXPORT FACTOR SDE5-RELATED"/>
    <property type="match status" value="1"/>
</dbReference>
<dbReference type="eggNOG" id="KOG2401">
    <property type="taxonomic scope" value="Eukaryota"/>
</dbReference>
<feature type="transmembrane region" description="Helical" evidence="1">
    <location>
        <begin position="26"/>
        <end position="47"/>
    </location>
</feature>
<reference evidence="2 3" key="1">
    <citation type="submission" date="2014-04" db="EMBL/GenBank/DDBJ databases">
        <authorList>
            <consortium name="International Citrus Genome Consortium"/>
            <person name="Gmitter F."/>
            <person name="Chen C."/>
            <person name="Farmerie W."/>
            <person name="Harkins T."/>
            <person name="Desany B."/>
            <person name="Mohiuddin M."/>
            <person name="Kodira C."/>
            <person name="Borodovsky M."/>
            <person name="Lomsadze A."/>
            <person name="Burns P."/>
            <person name="Jenkins J."/>
            <person name="Prochnik S."/>
            <person name="Shu S."/>
            <person name="Chapman J."/>
            <person name="Pitluck S."/>
            <person name="Schmutz J."/>
            <person name="Rokhsar D."/>
        </authorList>
    </citation>
    <scope>NUCLEOTIDE SEQUENCE</scope>
</reference>